<proteinExistence type="predicted"/>
<dbReference type="HOGENOM" id="CLU_3357120_0_0_3"/>
<evidence type="ECO:0000313" key="2">
    <source>
        <dbReference type="Proteomes" id="UP000003959"/>
    </source>
</evidence>
<accession>F4XT09</accession>
<evidence type="ECO:0000313" key="1">
    <source>
        <dbReference type="EMBL" id="EGJ32184.1"/>
    </source>
</evidence>
<dbReference type="AlphaFoldDB" id="F4XT09"/>
<keyword evidence="2" id="KW-1185">Reference proteome</keyword>
<sequence>MKQARCLFYQDSHSNHRVKQLLGAAPDQITVQFQFQ</sequence>
<dbReference type="EMBL" id="GL890927">
    <property type="protein sequence ID" value="EGJ32184.1"/>
    <property type="molecule type" value="Genomic_DNA"/>
</dbReference>
<reference evidence="2" key="1">
    <citation type="journal article" date="2011" name="Proc. Natl. Acad. Sci. U.S.A.">
        <title>Genomic insights into the physiology and ecology of the marine filamentous cyanobacterium Lyngbya majuscula.</title>
        <authorList>
            <person name="Jones A.C."/>
            <person name="Monroe E.A."/>
            <person name="Podell S."/>
            <person name="Hess W.R."/>
            <person name="Klages S."/>
            <person name="Esquenazi E."/>
            <person name="Niessen S."/>
            <person name="Hoover H."/>
            <person name="Rothmann M."/>
            <person name="Lasken R.S."/>
            <person name="Yates J.R.III."/>
            <person name="Reinhardt R."/>
            <person name="Kube M."/>
            <person name="Burkart M.D."/>
            <person name="Allen E.E."/>
            <person name="Dorrestein P.C."/>
            <person name="Gerwick W.H."/>
            <person name="Gerwick L."/>
        </authorList>
    </citation>
    <scope>NUCLEOTIDE SEQUENCE [LARGE SCALE GENOMIC DNA]</scope>
    <source>
        <strain evidence="2">3L</strain>
    </source>
</reference>
<organism evidence="1 2">
    <name type="scientific">Moorena producens 3L</name>
    <dbReference type="NCBI Taxonomy" id="489825"/>
    <lineage>
        <taxon>Bacteria</taxon>
        <taxon>Bacillati</taxon>
        <taxon>Cyanobacteriota</taxon>
        <taxon>Cyanophyceae</taxon>
        <taxon>Coleofasciculales</taxon>
        <taxon>Coleofasciculaceae</taxon>
        <taxon>Moorena</taxon>
    </lineage>
</organism>
<gene>
    <name evidence="1" type="ORF">LYNGBM3L_27400</name>
</gene>
<dbReference type="Proteomes" id="UP000003959">
    <property type="component" value="Unassembled WGS sequence"/>
</dbReference>
<name>F4XT09_9CYAN</name>
<protein>
    <submittedName>
        <fullName evidence="1">Uncharacterized protein</fullName>
    </submittedName>
</protein>